<dbReference type="AlphaFoldDB" id="A0A5N6RBE0"/>
<accession>A0A5N6RBE0</accession>
<dbReference type="Proteomes" id="UP000327013">
    <property type="component" value="Chromosome 5"/>
</dbReference>
<evidence type="ECO:0000313" key="1">
    <source>
        <dbReference type="EMBL" id="KAE8057137.1"/>
    </source>
</evidence>
<keyword evidence="2" id="KW-1185">Reference proteome</keyword>
<sequence length="67" mass="7513">MALGFHSLEVSYNATATAPHGFKIHVDSISLKLLRGQMISKPETYRIQRARREGNRRTDLSAEEGKA</sequence>
<proteinExistence type="predicted"/>
<name>A0A5N6RBE0_9ROSI</name>
<organism evidence="1 2">
    <name type="scientific">Carpinus fangiana</name>
    <dbReference type="NCBI Taxonomy" id="176857"/>
    <lineage>
        <taxon>Eukaryota</taxon>
        <taxon>Viridiplantae</taxon>
        <taxon>Streptophyta</taxon>
        <taxon>Embryophyta</taxon>
        <taxon>Tracheophyta</taxon>
        <taxon>Spermatophyta</taxon>
        <taxon>Magnoliopsida</taxon>
        <taxon>eudicotyledons</taxon>
        <taxon>Gunneridae</taxon>
        <taxon>Pentapetalae</taxon>
        <taxon>rosids</taxon>
        <taxon>fabids</taxon>
        <taxon>Fagales</taxon>
        <taxon>Betulaceae</taxon>
        <taxon>Carpinus</taxon>
    </lineage>
</organism>
<gene>
    <name evidence="1" type="ORF">FH972_013850</name>
</gene>
<reference evidence="1 2" key="1">
    <citation type="submission" date="2019-06" db="EMBL/GenBank/DDBJ databases">
        <title>A chromosomal-level reference genome of Carpinus fangiana (Coryloideae, Betulaceae).</title>
        <authorList>
            <person name="Yang X."/>
            <person name="Wang Z."/>
            <person name="Zhang L."/>
            <person name="Hao G."/>
            <person name="Liu J."/>
            <person name="Yang Y."/>
        </authorList>
    </citation>
    <scope>NUCLEOTIDE SEQUENCE [LARGE SCALE GENOMIC DNA]</scope>
    <source>
        <strain evidence="1">Cfa_2016G</strain>
        <tissue evidence="1">Leaf</tissue>
    </source>
</reference>
<dbReference type="EMBL" id="CM017325">
    <property type="protein sequence ID" value="KAE8057137.1"/>
    <property type="molecule type" value="Genomic_DNA"/>
</dbReference>
<evidence type="ECO:0000313" key="2">
    <source>
        <dbReference type="Proteomes" id="UP000327013"/>
    </source>
</evidence>
<protein>
    <submittedName>
        <fullName evidence="1">Uncharacterized protein</fullName>
    </submittedName>
</protein>